<organism evidence="1 2">
    <name type="scientific">Dufourea novaeangliae</name>
    <name type="common">Sweat bee</name>
    <dbReference type="NCBI Taxonomy" id="178035"/>
    <lineage>
        <taxon>Eukaryota</taxon>
        <taxon>Metazoa</taxon>
        <taxon>Ecdysozoa</taxon>
        <taxon>Arthropoda</taxon>
        <taxon>Hexapoda</taxon>
        <taxon>Insecta</taxon>
        <taxon>Pterygota</taxon>
        <taxon>Neoptera</taxon>
        <taxon>Endopterygota</taxon>
        <taxon>Hymenoptera</taxon>
        <taxon>Apocrita</taxon>
        <taxon>Aculeata</taxon>
        <taxon>Apoidea</taxon>
        <taxon>Anthophila</taxon>
        <taxon>Halictidae</taxon>
        <taxon>Rophitinae</taxon>
        <taxon>Dufourea</taxon>
    </lineage>
</organism>
<name>A0A154NWN5_DUFNO</name>
<evidence type="ECO:0000313" key="1">
    <source>
        <dbReference type="EMBL" id="KZC04089.1"/>
    </source>
</evidence>
<dbReference type="EMBL" id="KQ434775">
    <property type="protein sequence ID" value="KZC04089.1"/>
    <property type="molecule type" value="Genomic_DNA"/>
</dbReference>
<accession>A0A154NWN5</accession>
<reference evidence="1 2" key="1">
    <citation type="submission" date="2015-07" db="EMBL/GenBank/DDBJ databases">
        <title>The genome of Dufourea novaeangliae.</title>
        <authorList>
            <person name="Pan H."/>
            <person name="Kapheim K."/>
        </authorList>
    </citation>
    <scope>NUCLEOTIDE SEQUENCE [LARGE SCALE GENOMIC DNA]</scope>
    <source>
        <strain evidence="1">0120121106</strain>
        <tissue evidence="1">Whole body</tissue>
    </source>
</reference>
<sequence>MRQKILLPVLKLDKLRAKSRCYAEYVRRCNQQFYIGRFQLNLAGVHDRGRHGKMSKHFRRLEDATVCDPIVLPSTDLLVSVHWRIQFTSISAN</sequence>
<proteinExistence type="predicted"/>
<gene>
    <name evidence="1" type="ORF">WN55_03874</name>
</gene>
<keyword evidence="2" id="KW-1185">Reference proteome</keyword>
<dbReference type="AlphaFoldDB" id="A0A154NWN5"/>
<evidence type="ECO:0000313" key="2">
    <source>
        <dbReference type="Proteomes" id="UP000076502"/>
    </source>
</evidence>
<dbReference type="Proteomes" id="UP000076502">
    <property type="component" value="Unassembled WGS sequence"/>
</dbReference>
<protein>
    <submittedName>
        <fullName evidence="1">Uncharacterized protein</fullName>
    </submittedName>
</protein>